<feature type="region of interest" description="Disordered" evidence="5">
    <location>
        <begin position="39"/>
        <end position="66"/>
    </location>
</feature>
<reference evidence="6 7" key="1">
    <citation type="submission" date="2020-04" db="EMBL/GenBank/DDBJ databases">
        <authorList>
            <person name="Alioto T."/>
            <person name="Alioto T."/>
            <person name="Gomez Garrido J."/>
        </authorList>
    </citation>
    <scope>NUCLEOTIDE SEQUENCE [LARGE SCALE GENOMIC DNA]</scope>
</reference>
<feature type="region of interest" description="Disordered" evidence="5">
    <location>
        <begin position="132"/>
        <end position="163"/>
    </location>
</feature>
<keyword evidence="7" id="KW-1185">Reference proteome</keyword>
<evidence type="ECO:0000256" key="5">
    <source>
        <dbReference type="SAM" id="MobiDB-lite"/>
    </source>
</evidence>
<comment type="caution">
    <text evidence="6">The sequence shown here is derived from an EMBL/GenBank/DDBJ whole genome shotgun (WGS) entry which is preliminary data.</text>
</comment>
<evidence type="ECO:0000256" key="3">
    <source>
        <dbReference type="ARBA" id="ARBA00022777"/>
    </source>
</evidence>
<dbReference type="SUPFAM" id="SSF56104">
    <property type="entry name" value="SAICAR synthase-like"/>
    <property type="match status" value="1"/>
</dbReference>
<accession>A0A8S1C0D4</accession>
<dbReference type="Gene3D" id="3.30.470.160">
    <property type="entry name" value="Inositol polyphosphate kinase"/>
    <property type="match status" value="1"/>
</dbReference>
<gene>
    <name evidence="6" type="ORF">CLODIP_2_CD07887</name>
</gene>
<dbReference type="InterPro" id="IPR038286">
    <property type="entry name" value="IPK_sf"/>
</dbReference>
<name>A0A8S1C0D4_9INSE</name>
<evidence type="ECO:0000256" key="4">
    <source>
        <dbReference type="RuleBase" id="RU363090"/>
    </source>
</evidence>
<keyword evidence="2 4" id="KW-0808">Transferase</keyword>
<dbReference type="Pfam" id="PF03770">
    <property type="entry name" value="IPK"/>
    <property type="match status" value="1"/>
</dbReference>
<dbReference type="InterPro" id="IPR005522">
    <property type="entry name" value="IPK"/>
</dbReference>
<evidence type="ECO:0000256" key="1">
    <source>
        <dbReference type="ARBA" id="ARBA00007374"/>
    </source>
</evidence>
<organism evidence="6 7">
    <name type="scientific">Cloeon dipterum</name>
    <dbReference type="NCBI Taxonomy" id="197152"/>
    <lineage>
        <taxon>Eukaryota</taxon>
        <taxon>Metazoa</taxon>
        <taxon>Ecdysozoa</taxon>
        <taxon>Arthropoda</taxon>
        <taxon>Hexapoda</taxon>
        <taxon>Insecta</taxon>
        <taxon>Pterygota</taxon>
        <taxon>Palaeoptera</taxon>
        <taxon>Ephemeroptera</taxon>
        <taxon>Pisciforma</taxon>
        <taxon>Baetidae</taxon>
        <taxon>Cloeon</taxon>
    </lineage>
</organism>
<evidence type="ECO:0000256" key="2">
    <source>
        <dbReference type="ARBA" id="ARBA00022679"/>
    </source>
</evidence>
<dbReference type="PANTHER" id="PTHR12400">
    <property type="entry name" value="INOSITOL POLYPHOSPHATE KINASE"/>
    <property type="match status" value="1"/>
</dbReference>
<evidence type="ECO:0000313" key="6">
    <source>
        <dbReference type="EMBL" id="CAB3359634.1"/>
    </source>
</evidence>
<dbReference type="GO" id="GO:0032958">
    <property type="term" value="P:inositol phosphate biosynthetic process"/>
    <property type="evidence" value="ECO:0007669"/>
    <property type="project" value="InterPro"/>
</dbReference>
<sequence>MSFSVSSALVEGVGPPKRNPAACYVAQLRAFAQRRAVGGAATWPRDDAGADSDDEPTPWRSQRCASSDSAVDCDECDDDVDAAVARAWRTPSVVVSDFSDETPWLADDDDERSRRLSQLSDCSSCGGSLCAPQRKTSDCSTCSSVSGDEDAPSPASDAAFNRQSKPSGWRKLRSIVQWTPFFQTYKKKRYLWIQLAGHQGNFKAGPEQGTILKKLCPKEELCFQALMRDVLRPYVPEYKGHFTADDGEQYLQLQDLLGDFTSPCVMDCKIGVRTYLEDELAKAKEKPKLRRDMYDKMIQIDPLAPTDEEHRLKGVTKPRYMVWRETISSTATLGFRIEGIRQADGRSSKDFKTTKAREQVAEAFREFTAGYPHAIVSLYKSFNFLSLLLSQS</sequence>
<evidence type="ECO:0000313" key="7">
    <source>
        <dbReference type="Proteomes" id="UP000494165"/>
    </source>
</evidence>
<keyword evidence="3 4" id="KW-0418">Kinase</keyword>
<comment type="similarity">
    <text evidence="1 4">Belongs to the inositol phosphokinase (IPK) family.</text>
</comment>
<dbReference type="PANTHER" id="PTHR12400:SF97">
    <property type="entry name" value="KINASE"/>
    <property type="match status" value="1"/>
</dbReference>
<dbReference type="GO" id="GO:0000828">
    <property type="term" value="F:inositol hexakisphosphate kinase activity"/>
    <property type="evidence" value="ECO:0007669"/>
    <property type="project" value="TreeGrafter"/>
</dbReference>
<dbReference type="EMBL" id="CADEPI010000002">
    <property type="protein sequence ID" value="CAB3359634.1"/>
    <property type="molecule type" value="Genomic_DNA"/>
</dbReference>
<dbReference type="GO" id="GO:0005737">
    <property type="term" value="C:cytoplasm"/>
    <property type="evidence" value="ECO:0007669"/>
    <property type="project" value="TreeGrafter"/>
</dbReference>
<proteinExistence type="inferred from homology"/>
<protein>
    <recommendedName>
        <fullName evidence="4">Kinase</fullName>
        <ecNumber evidence="4">2.7.-.-</ecNumber>
    </recommendedName>
</protein>
<dbReference type="AlphaFoldDB" id="A0A8S1C0D4"/>
<dbReference type="EC" id="2.7.-.-" evidence="4"/>
<dbReference type="OrthoDB" id="338650at2759"/>
<dbReference type="GO" id="GO:0005634">
    <property type="term" value="C:nucleus"/>
    <property type="evidence" value="ECO:0007669"/>
    <property type="project" value="TreeGrafter"/>
</dbReference>
<dbReference type="GO" id="GO:0046854">
    <property type="term" value="P:phosphatidylinositol phosphate biosynthetic process"/>
    <property type="evidence" value="ECO:0007669"/>
    <property type="project" value="TreeGrafter"/>
</dbReference>
<dbReference type="Proteomes" id="UP000494165">
    <property type="component" value="Unassembled WGS sequence"/>
</dbReference>